<dbReference type="GO" id="GO:0003700">
    <property type="term" value="F:DNA-binding transcription factor activity"/>
    <property type="evidence" value="ECO:0007669"/>
    <property type="project" value="InterPro"/>
</dbReference>
<feature type="domain" description="HTH araC/xylS-type" evidence="4">
    <location>
        <begin position="9"/>
        <end position="107"/>
    </location>
</feature>
<dbReference type="PANTHER" id="PTHR43280:SF28">
    <property type="entry name" value="HTH-TYPE TRANSCRIPTIONAL ACTIVATOR RHAS"/>
    <property type="match status" value="1"/>
</dbReference>
<dbReference type="GO" id="GO:0043565">
    <property type="term" value="F:sequence-specific DNA binding"/>
    <property type="evidence" value="ECO:0007669"/>
    <property type="project" value="InterPro"/>
</dbReference>
<dbReference type="EMBL" id="NPCC01000010">
    <property type="protein sequence ID" value="PAE89194.1"/>
    <property type="molecule type" value="Genomic_DNA"/>
</dbReference>
<evidence type="ECO:0000256" key="1">
    <source>
        <dbReference type="ARBA" id="ARBA00023015"/>
    </source>
</evidence>
<keyword evidence="2" id="KW-0238">DNA-binding</keyword>
<accession>A0A268P0B2</accession>
<dbReference type="InterPro" id="IPR018060">
    <property type="entry name" value="HTH_AraC"/>
</dbReference>
<dbReference type="Pfam" id="PF12833">
    <property type="entry name" value="HTH_18"/>
    <property type="match status" value="1"/>
</dbReference>
<evidence type="ECO:0000256" key="2">
    <source>
        <dbReference type="ARBA" id="ARBA00023125"/>
    </source>
</evidence>
<sequence length="261" mass="28920">MSAPTPEIIEAVSFIQRNLHESLRLNVIAKHVGYSPYHFVRKFKNEIGISPLYYVSALRLDKAKRLLVHTNLGVRDIGLEIGQQSLGTFTTRFTERVGVSPGRFRESLASAEGHLQALQRLQKWHATRAAAPPINSVSGTVTAGSPFSGVVLVGLFSKPIPEGLPRYGTLLSGSDDFCFLNVAPGTYYLLATAVSWGMEGKDFLLPQQTLRGRLKTAIVMRPFAAVEGIRLQLHPPKQDDPPILISLPLLMNHFLLKQRNW</sequence>
<evidence type="ECO:0000313" key="6">
    <source>
        <dbReference type="Proteomes" id="UP000216207"/>
    </source>
</evidence>
<keyword evidence="3" id="KW-0804">Transcription</keyword>
<keyword evidence="1" id="KW-0805">Transcription regulation</keyword>
<proteinExistence type="predicted"/>
<gene>
    <name evidence="5" type="ORF">CHH72_09210</name>
</gene>
<dbReference type="SMART" id="SM00342">
    <property type="entry name" value="HTH_ARAC"/>
    <property type="match status" value="1"/>
</dbReference>
<protein>
    <submittedName>
        <fullName evidence="5">AraC family transcriptional regulator</fullName>
    </submittedName>
</protein>
<evidence type="ECO:0000313" key="5">
    <source>
        <dbReference type="EMBL" id="PAE89194.1"/>
    </source>
</evidence>
<evidence type="ECO:0000256" key="3">
    <source>
        <dbReference type="ARBA" id="ARBA00023163"/>
    </source>
</evidence>
<name>A0A268P0B2_SHOCL</name>
<dbReference type="PROSITE" id="PS01124">
    <property type="entry name" value="HTH_ARAC_FAMILY_2"/>
    <property type="match status" value="1"/>
</dbReference>
<dbReference type="RefSeq" id="WP_095326461.1">
    <property type="nucleotide sequence ID" value="NZ_NPCC01000010.1"/>
</dbReference>
<dbReference type="Gene3D" id="1.10.10.60">
    <property type="entry name" value="Homeodomain-like"/>
    <property type="match status" value="2"/>
</dbReference>
<reference evidence="5 6" key="1">
    <citation type="submission" date="2017-07" db="EMBL/GenBank/DDBJ databases">
        <title>Isolation and whole genome analysis of endospore-forming bacteria from heroin.</title>
        <authorList>
            <person name="Kalinowski J."/>
            <person name="Ahrens B."/>
            <person name="Al-Dilaimi A."/>
            <person name="Winkler A."/>
            <person name="Wibberg D."/>
            <person name="Schleenbecker U."/>
            <person name="Ruckert C."/>
            <person name="Wolfel R."/>
            <person name="Grass G."/>
        </authorList>
    </citation>
    <scope>NUCLEOTIDE SEQUENCE [LARGE SCALE GENOMIC DNA]</scope>
    <source>
        <strain evidence="5 6">7539</strain>
    </source>
</reference>
<dbReference type="AlphaFoldDB" id="A0A268P0B2"/>
<dbReference type="Proteomes" id="UP000216207">
    <property type="component" value="Unassembled WGS sequence"/>
</dbReference>
<dbReference type="InterPro" id="IPR009057">
    <property type="entry name" value="Homeodomain-like_sf"/>
</dbReference>
<evidence type="ECO:0000259" key="4">
    <source>
        <dbReference type="PROSITE" id="PS01124"/>
    </source>
</evidence>
<dbReference type="PANTHER" id="PTHR43280">
    <property type="entry name" value="ARAC-FAMILY TRANSCRIPTIONAL REGULATOR"/>
    <property type="match status" value="1"/>
</dbReference>
<dbReference type="SUPFAM" id="SSF46689">
    <property type="entry name" value="Homeodomain-like"/>
    <property type="match status" value="2"/>
</dbReference>
<comment type="caution">
    <text evidence="5">The sequence shown here is derived from an EMBL/GenBank/DDBJ whole genome shotgun (WGS) entry which is preliminary data.</text>
</comment>
<organism evidence="5 6">
    <name type="scientific">Shouchella clausii</name>
    <name type="common">Alkalihalobacillus clausii</name>
    <dbReference type="NCBI Taxonomy" id="79880"/>
    <lineage>
        <taxon>Bacteria</taxon>
        <taxon>Bacillati</taxon>
        <taxon>Bacillota</taxon>
        <taxon>Bacilli</taxon>
        <taxon>Bacillales</taxon>
        <taxon>Bacillaceae</taxon>
        <taxon>Shouchella</taxon>
    </lineage>
</organism>